<evidence type="ECO:0000313" key="3">
    <source>
        <dbReference type="EMBL" id="CAK9077552.1"/>
    </source>
</evidence>
<feature type="compositionally biased region" description="Basic and acidic residues" evidence="2">
    <location>
        <begin position="24"/>
        <end position="36"/>
    </location>
</feature>
<feature type="region of interest" description="Disordered" evidence="2">
    <location>
        <begin position="294"/>
        <end position="355"/>
    </location>
</feature>
<evidence type="ECO:0000256" key="2">
    <source>
        <dbReference type="SAM" id="MobiDB-lite"/>
    </source>
</evidence>
<feature type="region of interest" description="Disordered" evidence="2">
    <location>
        <begin position="1"/>
        <end position="44"/>
    </location>
</feature>
<gene>
    <name evidence="3" type="ORF">CCMP2556_LOCUS38240</name>
</gene>
<feature type="compositionally biased region" description="Basic and acidic residues" evidence="2">
    <location>
        <begin position="294"/>
        <end position="304"/>
    </location>
</feature>
<protein>
    <submittedName>
        <fullName evidence="3">Uncharacterized protein</fullName>
    </submittedName>
</protein>
<keyword evidence="4" id="KW-1185">Reference proteome</keyword>
<evidence type="ECO:0000313" key="4">
    <source>
        <dbReference type="Proteomes" id="UP001642484"/>
    </source>
</evidence>
<keyword evidence="1" id="KW-0175">Coiled coil</keyword>
<organism evidence="3 4">
    <name type="scientific">Durusdinium trenchii</name>
    <dbReference type="NCBI Taxonomy" id="1381693"/>
    <lineage>
        <taxon>Eukaryota</taxon>
        <taxon>Sar</taxon>
        <taxon>Alveolata</taxon>
        <taxon>Dinophyceae</taxon>
        <taxon>Suessiales</taxon>
        <taxon>Symbiodiniaceae</taxon>
        <taxon>Durusdinium</taxon>
    </lineage>
</organism>
<dbReference type="EMBL" id="CAXAMN010023428">
    <property type="protein sequence ID" value="CAK9077552.1"/>
    <property type="molecule type" value="Genomic_DNA"/>
</dbReference>
<reference evidence="3 4" key="1">
    <citation type="submission" date="2024-02" db="EMBL/GenBank/DDBJ databases">
        <authorList>
            <person name="Chen Y."/>
            <person name="Shah S."/>
            <person name="Dougan E. K."/>
            <person name="Thang M."/>
            <person name="Chan C."/>
        </authorList>
    </citation>
    <scope>NUCLEOTIDE SEQUENCE [LARGE SCALE GENOMIC DNA]</scope>
</reference>
<feature type="coiled-coil region" evidence="1">
    <location>
        <begin position="236"/>
        <end position="289"/>
    </location>
</feature>
<evidence type="ECO:0000256" key="1">
    <source>
        <dbReference type="SAM" id="Coils"/>
    </source>
</evidence>
<comment type="caution">
    <text evidence="3">The sequence shown here is derived from an EMBL/GenBank/DDBJ whole genome shotgun (WGS) entry which is preliminary data.</text>
</comment>
<dbReference type="Proteomes" id="UP001642484">
    <property type="component" value="Unassembled WGS sequence"/>
</dbReference>
<name>A0ABP0PQP1_9DINO</name>
<sequence>MRDEVPTWSTTGSDSFEEATLPSKEVEGPAKEDPPKRKTSSRGFRIRASELQRLKAEQNKIREEVESQRNSLGVLQLERRLLDMASEMEEKNSSIESVILDLAKELVTVAQEVENINGQGALVEGRLERLETSMSPFAPSFKLENEAPVTVDDWNGGARRSPSELASRPGRPLTWSCYEAPGQLVGRAQERLTRPRTLPVLGTAPVTSEVQALGEYQLRLEASVARALELQMPAAAQQLSARAEELQKHLERAVSEEAELRKKELGEEVEKAMALLTEVKKDLELHEAKKAVEATRLDSRRPEVDEAEAETWSPKQGKVTGVGNTSHGATGGQERDKLAQEPFSPTARVGRRRPSQRILGALACLGVVKPTEKGAEKEEQ</sequence>
<proteinExistence type="predicted"/>
<accession>A0ABP0PQP1</accession>